<dbReference type="InterPro" id="IPR033121">
    <property type="entry name" value="PEPTIDASE_A1"/>
</dbReference>
<evidence type="ECO:0000313" key="3">
    <source>
        <dbReference type="EMBL" id="KAH9361391.1"/>
    </source>
</evidence>
<evidence type="ECO:0000313" key="4">
    <source>
        <dbReference type="Proteomes" id="UP000821853"/>
    </source>
</evidence>
<dbReference type="PANTHER" id="PTHR47966">
    <property type="entry name" value="BETA-SITE APP-CLEAVING ENZYME, ISOFORM A-RELATED"/>
    <property type="match status" value="1"/>
</dbReference>
<sequence length="161" mass="17987">MPFDGIFGLAYRKISEKDVVPPFDNMLEQHLVTDPVFSVFLSRTPSEQSGGEILFGGINADRYTGDITYAPVSKKGYWQFSLGGKIDKMPKLVFTIGTRQFELEAKDYVLQIPYPDKLRCFSGFADNGGSSLWILGEVFMRSVYTIFDKGNDRLGFAQAAA</sequence>
<dbReference type="GO" id="GO:0004190">
    <property type="term" value="F:aspartic-type endopeptidase activity"/>
    <property type="evidence" value="ECO:0007669"/>
    <property type="project" value="InterPro"/>
</dbReference>
<evidence type="ECO:0000256" key="1">
    <source>
        <dbReference type="ARBA" id="ARBA00007447"/>
    </source>
</evidence>
<comment type="caution">
    <text evidence="3">The sequence shown here is derived from an EMBL/GenBank/DDBJ whole genome shotgun (WGS) entry which is preliminary data.</text>
</comment>
<feature type="domain" description="Peptidase A1" evidence="2">
    <location>
        <begin position="1"/>
        <end position="161"/>
    </location>
</feature>
<dbReference type="PROSITE" id="PS51767">
    <property type="entry name" value="PEPTIDASE_A1"/>
    <property type="match status" value="1"/>
</dbReference>
<dbReference type="InterPro" id="IPR001461">
    <property type="entry name" value="Aspartic_peptidase_A1"/>
</dbReference>
<proteinExistence type="inferred from homology"/>
<keyword evidence="4" id="KW-1185">Reference proteome</keyword>
<protein>
    <recommendedName>
        <fullName evidence="2">Peptidase A1 domain-containing protein</fullName>
    </recommendedName>
</protein>
<reference evidence="3 4" key="1">
    <citation type="journal article" date="2020" name="Cell">
        <title>Large-Scale Comparative Analyses of Tick Genomes Elucidate Their Genetic Diversity and Vector Capacities.</title>
        <authorList>
            <consortium name="Tick Genome and Microbiome Consortium (TIGMIC)"/>
            <person name="Jia N."/>
            <person name="Wang J."/>
            <person name="Shi W."/>
            <person name="Du L."/>
            <person name="Sun Y."/>
            <person name="Zhan W."/>
            <person name="Jiang J.F."/>
            <person name="Wang Q."/>
            <person name="Zhang B."/>
            <person name="Ji P."/>
            <person name="Bell-Sakyi L."/>
            <person name="Cui X.M."/>
            <person name="Yuan T.T."/>
            <person name="Jiang B.G."/>
            <person name="Yang W.F."/>
            <person name="Lam T.T."/>
            <person name="Chang Q.C."/>
            <person name="Ding S.J."/>
            <person name="Wang X.J."/>
            <person name="Zhu J.G."/>
            <person name="Ruan X.D."/>
            <person name="Zhao L."/>
            <person name="Wei J.T."/>
            <person name="Ye R.Z."/>
            <person name="Que T.C."/>
            <person name="Du C.H."/>
            <person name="Zhou Y.H."/>
            <person name="Cheng J.X."/>
            <person name="Dai P.F."/>
            <person name="Guo W.B."/>
            <person name="Han X.H."/>
            <person name="Huang E.J."/>
            <person name="Li L.F."/>
            <person name="Wei W."/>
            <person name="Gao Y.C."/>
            <person name="Liu J.Z."/>
            <person name="Shao H.Z."/>
            <person name="Wang X."/>
            <person name="Wang C.C."/>
            <person name="Yang T.C."/>
            <person name="Huo Q.B."/>
            <person name="Li W."/>
            <person name="Chen H.Y."/>
            <person name="Chen S.E."/>
            <person name="Zhou L.G."/>
            <person name="Ni X.B."/>
            <person name="Tian J.H."/>
            <person name="Sheng Y."/>
            <person name="Liu T."/>
            <person name="Pan Y.S."/>
            <person name="Xia L.Y."/>
            <person name="Li J."/>
            <person name="Zhao F."/>
            <person name="Cao W.C."/>
        </authorList>
    </citation>
    <scope>NUCLEOTIDE SEQUENCE [LARGE SCALE GENOMIC DNA]</scope>
    <source>
        <strain evidence="3">HaeL-2018</strain>
    </source>
</reference>
<dbReference type="Pfam" id="PF00026">
    <property type="entry name" value="Asp"/>
    <property type="match status" value="2"/>
</dbReference>
<dbReference type="PANTHER" id="PTHR47966:SF51">
    <property type="entry name" value="BETA-SITE APP-CLEAVING ENZYME, ISOFORM A-RELATED"/>
    <property type="match status" value="1"/>
</dbReference>
<comment type="similarity">
    <text evidence="1">Belongs to the peptidase A1 family.</text>
</comment>
<gene>
    <name evidence="3" type="ORF">HPB48_000100</name>
</gene>
<evidence type="ECO:0000259" key="2">
    <source>
        <dbReference type="PROSITE" id="PS51767"/>
    </source>
</evidence>
<dbReference type="Gene3D" id="2.40.70.10">
    <property type="entry name" value="Acid Proteases"/>
    <property type="match status" value="2"/>
</dbReference>
<dbReference type="SUPFAM" id="SSF50630">
    <property type="entry name" value="Acid proteases"/>
    <property type="match status" value="1"/>
</dbReference>
<dbReference type="GO" id="GO:0006508">
    <property type="term" value="P:proteolysis"/>
    <property type="evidence" value="ECO:0007669"/>
    <property type="project" value="InterPro"/>
</dbReference>
<dbReference type="VEuPathDB" id="VectorBase:HLOH_060815"/>
<name>A0A9J6FFA4_HAELO</name>
<dbReference type="AlphaFoldDB" id="A0A9J6FFA4"/>
<dbReference type="OMA" id="WQICIDE"/>
<dbReference type="EMBL" id="JABSTR010000001">
    <property type="protein sequence ID" value="KAH9361391.1"/>
    <property type="molecule type" value="Genomic_DNA"/>
</dbReference>
<accession>A0A9J6FFA4</accession>
<dbReference type="Proteomes" id="UP000821853">
    <property type="component" value="Chromosome 1"/>
</dbReference>
<dbReference type="OrthoDB" id="6480266at2759"/>
<organism evidence="3 4">
    <name type="scientific">Haemaphysalis longicornis</name>
    <name type="common">Bush tick</name>
    <dbReference type="NCBI Taxonomy" id="44386"/>
    <lineage>
        <taxon>Eukaryota</taxon>
        <taxon>Metazoa</taxon>
        <taxon>Ecdysozoa</taxon>
        <taxon>Arthropoda</taxon>
        <taxon>Chelicerata</taxon>
        <taxon>Arachnida</taxon>
        <taxon>Acari</taxon>
        <taxon>Parasitiformes</taxon>
        <taxon>Ixodida</taxon>
        <taxon>Ixodoidea</taxon>
        <taxon>Ixodidae</taxon>
        <taxon>Haemaphysalinae</taxon>
        <taxon>Haemaphysalis</taxon>
    </lineage>
</organism>
<dbReference type="PRINTS" id="PR00792">
    <property type="entry name" value="PEPSIN"/>
</dbReference>
<dbReference type="InterPro" id="IPR021109">
    <property type="entry name" value="Peptidase_aspartic_dom_sf"/>
</dbReference>